<reference evidence="3" key="3">
    <citation type="submission" date="2020-12" db="UniProtKB">
        <authorList>
            <consortium name="EnsemblPlants"/>
        </authorList>
    </citation>
    <scope>IDENTIFICATION</scope>
</reference>
<reference evidence="2 4" key="1">
    <citation type="journal article" date="2008" name="Science">
        <title>The Physcomitrella genome reveals evolutionary insights into the conquest of land by plants.</title>
        <authorList>
            <person name="Rensing S."/>
            <person name="Lang D."/>
            <person name="Zimmer A."/>
            <person name="Terry A."/>
            <person name="Salamov A."/>
            <person name="Shapiro H."/>
            <person name="Nishiyama T."/>
            <person name="Perroud P.-F."/>
            <person name="Lindquist E."/>
            <person name="Kamisugi Y."/>
            <person name="Tanahashi T."/>
            <person name="Sakakibara K."/>
            <person name="Fujita T."/>
            <person name="Oishi K."/>
            <person name="Shin-I T."/>
            <person name="Kuroki Y."/>
            <person name="Toyoda A."/>
            <person name="Suzuki Y."/>
            <person name="Hashimoto A."/>
            <person name="Yamaguchi K."/>
            <person name="Sugano A."/>
            <person name="Kohara Y."/>
            <person name="Fujiyama A."/>
            <person name="Anterola A."/>
            <person name="Aoki S."/>
            <person name="Ashton N."/>
            <person name="Barbazuk W.B."/>
            <person name="Barker E."/>
            <person name="Bennetzen J."/>
            <person name="Bezanilla M."/>
            <person name="Blankenship R."/>
            <person name="Cho S.H."/>
            <person name="Dutcher S."/>
            <person name="Estelle M."/>
            <person name="Fawcett J.A."/>
            <person name="Gundlach H."/>
            <person name="Hanada K."/>
            <person name="Heyl A."/>
            <person name="Hicks K.A."/>
            <person name="Hugh J."/>
            <person name="Lohr M."/>
            <person name="Mayer K."/>
            <person name="Melkozernov A."/>
            <person name="Murata T."/>
            <person name="Nelson D."/>
            <person name="Pils B."/>
            <person name="Prigge M."/>
            <person name="Reiss B."/>
            <person name="Renner T."/>
            <person name="Rombauts S."/>
            <person name="Rushton P."/>
            <person name="Sanderfoot A."/>
            <person name="Schween G."/>
            <person name="Shiu S.-H."/>
            <person name="Stueber K."/>
            <person name="Theodoulou F.L."/>
            <person name="Tu H."/>
            <person name="Van de Peer Y."/>
            <person name="Verrier P.J."/>
            <person name="Waters E."/>
            <person name="Wood A."/>
            <person name="Yang L."/>
            <person name="Cove D."/>
            <person name="Cuming A."/>
            <person name="Hasebe M."/>
            <person name="Lucas S."/>
            <person name="Mishler D.B."/>
            <person name="Reski R."/>
            <person name="Grigoriev I."/>
            <person name="Quatrano R.S."/>
            <person name="Boore J.L."/>
        </authorList>
    </citation>
    <scope>NUCLEOTIDE SEQUENCE [LARGE SCALE GENOMIC DNA]</scope>
    <source>
        <strain evidence="3 4">cv. Gransden 2004</strain>
    </source>
</reference>
<organism evidence="2">
    <name type="scientific">Physcomitrium patens</name>
    <name type="common">Spreading-leaved earth moss</name>
    <name type="synonym">Physcomitrella patens</name>
    <dbReference type="NCBI Taxonomy" id="3218"/>
    <lineage>
        <taxon>Eukaryota</taxon>
        <taxon>Viridiplantae</taxon>
        <taxon>Streptophyta</taxon>
        <taxon>Embryophyta</taxon>
        <taxon>Bryophyta</taxon>
        <taxon>Bryophytina</taxon>
        <taxon>Bryopsida</taxon>
        <taxon>Funariidae</taxon>
        <taxon>Funariales</taxon>
        <taxon>Funariaceae</taxon>
        <taxon>Physcomitrium</taxon>
    </lineage>
</organism>
<dbReference type="Gramene" id="Pp3c14_25422V3.1">
    <property type="protein sequence ID" value="Pp3c14_25422V3.1"/>
    <property type="gene ID" value="Pp3c14_25422"/>
</dbReference>
<evidence type="ECO:0000256" key="1">
    <source>
        <dbReference type="SAM" id="MobiDB-lite"/>
    </source>
</evidence>
<evidence type="ECO:0000313" key="2">
    <source>
        <dbReference type="EMBL" id="PNR41618.1"/>
    </source>
</evidence>
<reference evidence="2 4" key="2">
    <citation type="journal article" date="2018" name="Plant J.">
        <title>The Physcomitrella patens chromosome-scale assembly reveals moss genome structure and evolution.</title>
        <authorList>
            <person name="Lang D."/>
            <person name="Ullrich K.K."/>
            <person name="Murat F."/>
            <person name="Fuchs J."/>
            <person name="Jenkins J."/>
            <person name="Haas F.B."/>
            <person name="Piednoel M."/>
            <person name="Gundlach H."/>
            <person name="Van Bel M."/>
            <person name="Meyberg R."/>
            <person name="Vives C."/>
            <person name="Morata J."/>
            <person name="Symeonidi A."/>
            <person name="Hiss M."/>
            <person name="Muchero W."/>
            <person name="Kamisugi Y."/>
            <person name="Saleh O."/>
            <person name="Blanc G."/>
            <person name="Decker E.L."/>
            <person name="van Gessel N."/>
            <person name="Grimwood J."/>
            <person name="Hayes R.D."/>
            <person name="Graham S.W."/>
            <person name="Gunter L.E."/>
            <person name="McDaniel S.F."/>
            <person name="Hoernstein S.N.W."/>
            <person name="Larsson A."/>
            <person name="Li F.W."/>
            <person name="Perroud P.F."/>
            <person name="Phillips J."/>
            <person name="Ranjan P."/>
            <person name="Rokshar D.S."/>
            <person name="Rothfels C.J."/>
            <person name="Schneider L."/>
            <person name="Shu S."/>
            <person name="Stevenson D.W."/>
            <person name="Thummler F."/>
            <person name="Tillich M."/>
            <person name="Villarreal Aguilar J.C."/>
            <person name="Widiez T."/>
            <person name="Wong G.K."/>
            <person name="Wymore A."/>
            <person name="Zhang Y."/>
            <person name="Zimmer A.D."/>
            <person name="Quatrano R.S."/>
            <person name="Mayer K.F.X."/>
            <person name="Goodstein D."/>
            <person name="Casacuberta J.M."/>
            <person name="Vandepoele K."/>
            <person name="Reski R."/>
            <person name="Cuming A.C."/>
            <person name="Tuskan G.A."/>
            <person name="Maumus F."/>
            <person name="Salse J."/>
            <person name="Schmutz J."/>
            <person name="Rensing S.A."/>
        </authorList>
    </citation>
    <scope>NUCLEOTIDE SEQUENCE [LARGE SCALE GENOMIC DNA]</scope>
    <source>
        <strain evidence="3 4">cv. Gransden 2004</strain>
    </source>
</reference>
<gene>
    <name evidence="2" type="ORF">PHYPA_019022</name>
</gene>
<feature type="region of interest" description="Disordered" evidence="1">
    <location>
        <begin position="44"/>
        <end position="65"/>
    </location>
</feature>
<dbReference type="AlphaFoldDB" id="A0A2K1JJ99"/>
<dbReference type="EMBL" id="ABEU02000014">
    <property type="protein sequence ID" value="PNR41618.1"/>
    <property type="molecule type" value="Genomic_DNA"/>
</dbReference>
<evidence type="ECO:0000313" key="4">
    <source>
        <dbReference type="Proteomes" id="UP000006727"/>
    </source>
</evidence>
<keyword evidence="4" id="KW-1185">Reference proteome</keyword>
<name>A0A2K1JJ99_PHYPA</name>
<dbReference type="InParanoid" id="A0A2K1JJ99"/>
<evidence type="ECO:0000313" key="3">
    <source>
        <dbReference type="EnsemblPlants" id="Pp3c14_25422V3.1"/>
    </source>
</evidence>
<dbReference type="Proteomes" id="UP000006727">
    <property type="component" value="Chromosome 14"/>
</dbReference>
<protein>
    <submittedName>
        <fullName evidence="2 3">Uncharacterized protein</fullName>
    </submittedName>
</protein>
<feature type="compositionally biased region" description="Acidic residues" evidence="1">
    <location>
        <begin position="44"/>
        <end position="56"/>
    </location>
</feature>
<dbReference type="EnsemblPlants" id="Pp3c14_25422V3.1">
    <property type="protein sequence ID" value="Pp3c14_25422V3.1"/>
    <property type="gene ID" value="Pp3c14_25422"/>
</dbReference>
<accession>A0A2K1JJ99</accession>
<proteinExistence type="predicted"/>
<sequence length="65" mass="7595">MHENAVYVLYRFCALLTYFEQAANSAMTAETTQYEMSVLFSDTDDDENLQSDDEDWERTVRDVIS</sequence>